<dbReference type="AlphaFoldDB" id="A0A940S033"/>
<organism evidence="2 3">
    <name type="scientific">Sagittula salina</name>
    <dbReference type="NCBI Taxonomy" id="2820268"/>
    <lineage>
        <taxon>Bacteria</taxon>
        <taxon>Pseudomonadati</taxon>
        <taxon>Pseudomonadota</taxon>
        <taxon>Alphaproteobacteria</taxon>
        <taxon>Rhodobacterales</taxon>
        <taxon>Roseobacteraceae</taxon>
        <taxon>Sagittula</taxon>
    </lineage>
</organism>
<protein>
    <submittedName>
        <fullName evidence="2">Uncharacterized protein</fullName>
    </submittedName>
</protein>
<dbReference type="Proteomes" id="UP000675940">
    <property type="component" value="Unassembled WGS sequence"/>
</dbReference>
<feature type="transmembrane region" description="Helical" evidence="1">
    <location>
        <begin position="58"/>
        <end position="76"/>
    </location>
</feature>
<gene>
    <name evidence="2" type="ORF">J5474_04475</name>
</gene>
<keyword evidence="1" id="KW-0472">Membrane</keyword>
<dbReference type="RefSeq" id="WP_209359612.1">
    <property type="nucleotide sequence ID" value="NZ_JAGISH010000002.1"/>
</dbReference>
<accession>A0A940S033</accession>
<evidence type="ECO:0000313" key="2">
    <source>
        <dbReference type="EMBL" id="MBP0481746.1"/>
    </source>
</evidence>
<sequence>MLQYMLRTCALLGFAATATSFLGALHPAGDSLAVFRLPIAILAALALIRCDRPRALRWPLAALVLAMLGGHVAWWMPDAGLAPAPGDIVHYQQNLWGGRKG</sequence>
<dbReference type="EMBL" id="JAGISH010000002">
    <property type="protein sequence ID" value="MBP0481746.1"/>
    <property type="molecule type" value="Genomic_DNA"/>
</dbReference>
<proteinExistence type="predicted"/>
<comment type="caution">
    <text evidence="2">The sequence shown here is derived from an EMBL/GenBank/DDBJ whole genome shotgun (WGS) entry which is preliminary data.</text>
</comment>
<evidence type="ECO:0000256" key="1">
    <source>
        <dbReference type="SAM" id="Phobius"/>
    </source>
</evidence>
<feature type="transmembrane region" description="Helical" evidence="1">
    <location>
        <begin position="33"/>
        <end position="51"/>
    </location>
</feature>
<keyword evidence="1" id="KW-1133">Transmembrane helix</keyword>
<keyword evidence="3" id="KW-1185">Reference proteome</keyword>
<evidence type="ECO:0000313" key="3">
    <source>
        <dbReference type="Proteomes" id="UP000675940"/>
    </source>
</evidence>
<keyword evidence="1" id="KW-0812">Transmembrane</keyword>
<name>A0A940S033_9RHOB</name>
<reference evidence="2" key="1">
    <citation type="submission" date="2021-03" db="EMBL/GenBank/DDBJ databases">
        <title>Sagittula salina sp. nov. strain M10.9X isolated from the marine waste.</title>
        <authorList>
            <person name="Satari L."/>
            <person name="Molina-Menor E."/>
            <person name="Vidal-Verdu A."/>
            <person name="Pascual J."/>
            <person name="Pereto J."/>
            <person name="Porcar M."/>
        </authorList>
    </citation>
    <scope>NUCLEOTIDE SEQUENCE</scope>
    <source>
        <strain evidence="2">M10.9X</strain>
    </source>
</reference>